<dbReference type="GO" id="GO:0060219">
    <property type="term" value="P:camera-type eye photoreceptor cell differentiation"/>
    <property type="evidence" value="ECO:0007669"/>
    <property type="project" value="Ensembl"/>
</dbReference>
<evidence type="ECO:0000256" key="3">
    <source>
        <dbReference type="ARBA" id="ARBA00006503"/>
    </source>
</evidence>
<comment type="similarity">
    <text evidence="3">Belongs to the paired homeobox family. Bicoid subfamily.</text>
</comment>
<feature type="DNA-binding region" description="Homeobox" evidence="10">
    <location>
        <begin position="137"/>
        <end position="196"/>
    </location>
</feature>
<dbReference type="FunFam" id="1.10.10.60:FF:000071">
    <property type="entry name" value="Retinal homeobox gene 2"/>
    <property type="match status" value="1"/>
</dbReference>
<proteinExistence type="inferred from homology"/>
<dbReference type="Gene3D" id="1.10.10.60">
    <property type="entry name" value="Homeodomain-like"/>
    <property type="match status" value="1"/>
</dbReference>
<accession>A0A437CHE8</accession>
<organism evidence="15 16">
    <name type="scientific">Oryzias javanicus</name>
    <name type="common">Javanese ricefish</name>
    <name type="synonym">Aplocheilus javanicus</name>
    <dbReference type="NCBI Taxonomy" id="123683"/>
    <lineage>
        <taxon>Eukaryota</taxon>
        <taxon>Metazoa</taxon>
        <taxon>Chordata</taxon>
        <taxon>Craniata</taxon>
        <taxon>Vertebrata</taxon>
        <taxon>Euteleostomi</taxon>
        <taxon>Actinopterygii</taxon>
        <taxon>Neopterygii</taxon>
        <taxon>Teleostei</taxon>
        <taxon>Neoteleostei</taxon>
        <taxon>Acanthomorphata</taxon>
        <taxon>Ovalentaria</taxon>
        <taxon>Atherinomorphae</taxon>
        <taxon>Beloniformes</taxon>
        <taxon>Adrianichthyidae</taxon>
        <taxon>Oryziinae</taxon>
        <taxon>Oryzias</taxon>
    </lineage>
</organism>
<evidence type="ECO:0000256" key="5">
    <source>
        <dbReference type="ARBA" id="ARBA00023015"/>
    </source>
</evidence>
<evidence type="ECO:0000256" key="4">
    <source>
        <dbReference type="ARBA" id="ARBA00022473"/>
    </source>
</evidence>
<keyword evidence="8" id="KW-0804">Transcription</keyword>
<dbReference type="InterPro" id="IPR001356">
    <property type="entry name" value="HD"/>
</dbReference>
<evidence type="ECO:0000256" key="6">
    <source>
        <dbReference type="ARBA" id="ARBA00023125"/>
    </source>
</evidence>
<dbReference type="Proteomes" id="UP000283210">
    <property type="component" value="Chromosome 17"/>
</dbReference>
<dbReference type="InterPro" id="IPR017970">
    <property type="entry name" value="Homeobox_CS"/>
</dbReference>
<keyword evidence="5" id="KW-0805">Transcription regulation</keyword>
<evidence type="ECO:0000259" key="13">
    <source>
        <dbReference type="PROSITE" id="PS50071"/>
    </source>
</evidence>
<feature type="domain" description="Homeobox" evidence="13">
    <location>
        <begin position="135"/>
        <end position="195"/>
    </location>
</feature>
<dbReference type="PROSITE" id="PS50803">
    <property type="entry name" value="OAR"/>
    <property type="match status" value="1"/>
</dbReference>
<feature type="domain" description="OAR" evidence="14">
    <location>
        <begin position="304"/>
        <end position="317"/>
    </location>
</feature>
<keyword evidence="9 10" id="KW-0539">Nucleus</keyword>
<dbReference type="PANTHER" id="PTHR46271">
    <property type="entry name" value="HOMEOBOX PROTEIN, PUTATIVE-RELATED"/>
    <property type="match status" value="1"/>
</dbReference>
<evidence type="ECO:0000256" key="8">
    <source>
        <dbReference type="ARBA" id="ARBA00023163"/>
    </source>
</evidence>
<evidence type="ECO:0000256" key="2">
    <source>
        <dbReference type="ARBA" id="ARBA00004123"/>
    </source>
</evidence>
<keyword evidence="4" id="KW-0217">Developmental protein</keyword>
<comment type="function">
    <text evidence="1">Plays a critical role in eye formation by regulating the initial specification of retinal cells and/or their subsequent proliferation.</text>
</comment>
<feature type="compositionally biased region" description="Basic and acidic residues" evidence="12">
    <location>
        <begin position="52"/>
        <end position="62"/>
    </location>
</feature>
<dbReference type="PROSITE" id="PS50071">
    <property type="entry name" value="HOMEOBOX_2"/>
    <property type="match status" value="1"/>
</dbReference>
<sequence length="327" mass="36598">MHLSMDTLGIVDDSGHGIVDNYDMAKGAGSSNGGRVHSIDVILGFTKDQEPLLHSVGDDDSPKANGAIQQDPGKPVPSEPYGNLSELGDSSQHHSYHDSSLFSSDKCEDMNSLTKEVDLSDGSPKTIKEEEHAKKKHRRNRTTFTTYQLHELERAFEKSHYPDVYSREELATKVNLPEVRVQVWFQNRRAKWRRQEKMDTSTMKLHDSPMLSFNRPPMPPSVGPVANPMPLDPWLTSPISSATPMHTIPGFMSSPQTLQPTYSSHGFLNSPPGMVQGMQPMGPPAYQCAPTFNDKYPVEDERNSSIAALRMKAKEHIQSMDKTWQHM</sequence>
<evidence type="ECO:0000256" key="9">
    <source>
        <dbReference type="ARBA" id="ARBA00023242"/>
    </source>
</evidence>
<gene>
    <name evidence="15" type="ORF">OJAV_G00177200</name>
</gene>
<evidence type="ECO:0000256" key="1">
    <source>
        <dbReference type="ARBA" id="ARBA00003750"/>
    </source>
</evidence>
<comment type="subcellular location">
    <subcellularLocation>
        <location evidence="2 10 11">Nucleus</location>
    </subcellularLocation>
</comment>
<evidence type="ECO:0000256" key="7">
    <source>
        <dbReference type="ARBA" id="ARBA00023155"/>
    </source>
</evidence>
<evidence type="ECO:0000259" key="14">
    <source>
        <dbReference type="PROSITE" id="PS50803"/>
    </source>
</evidence>
<dbReference type="Pfam" id="PF00046">
    <property type="entry name" value="Homeodomain"/>
    <property type="match status" value="1"/>
</dbReference>
<protein>
    <recommendedName>
        <fullName evidence="17">Homeobox domain-containing protein</fullName>
    </recommendedName>
</protein>
<dbReference type="GO" id="GO:0000981">
    <property type="term" value="F:DNA-binding transcription factor activity, RNA polymerase II-specific"/>
    <property type="evidence" value="ECO:0007669"/>
    <property type="project" value="InterPro"/>
</dbReference>
<dbReference type="InterPro" id="IPR003654">
    <property type="entry name" value="OAR_dom"/>
</dbReference>
<dbReference type="PANTHER" id="PTHR46271:SF2">
    <property type="entry name" value="RETINA AND ANTERIOR NEURAL FOLD HOMEOBOX PROTEIN 2"/>
    <property type="match status" value="1"/>
</dbReference>
<dbReference type="Pfam" id="PF03826">
    <property type="entry name" value="OAR"/>
    <property type="match status" value="1"/>
</dbReference>
<dbReference type="InterPro" id="IPR043562">
    <property type="entry name" value="RAX/RAX2"/>
</dbReference>
<evidence type="ECO:0008006" key="17">
    <source>
        <dbReference type="Google" id="ProtNLM"/>
    </source>
</evidence>
<dbReference type="AlphaFoldDB" id="A0A437CHE8"/>
<dbReference type="GO" id="GO:0045944">
    <property type="term" value="P:positive regulation of transcription by RNA polymerase II"/>
    <property type="evidence" value="ECO:0007669"/>
    <property type="project" value="InterPro"/>
</dbReference>
<dbReference type="SUPFAM" id="SSF46689">
    <property type="entry name" value="Homeodomain-like"/>
    <property type="match status" value="1"/>
</dbReference>
<keyword evidence="7 10" id="KW-0371">Homeobox</keyword>
<dbReference type="SMART" id="SM00389">
    <property type="entry name" value="HOX"/>
    <property type="match status" value="1"/>
</dbReference>
<dbReference type="GO" id="GO:0000978">
    <property type="term" value="F:RNA polymerase II cis-regulatory region sequence-specific DNA binding"/>
    <property type="evidence" value="ECO:0007669"/>
    <property type="project" value="TreeGrafter"/>
</dbReference>
<dbReference type="CDD" id="cd00086">
    <property type="entry name" value="homeodomain"/>
    <property type="match status" value="1"/>
</dbReference>
<evidence type="ECO:0000313" key="16">
    <source>
        <dbReference type="Proteomes" id="UP000283210"/>
    </source>
</evidence>
<dbReference type="PROSITE" id="PS00027">
    <property type="entry name" value="HOMEOBOX_1"/>
    <property type="match status" value="1"/>
</dbReference>
<dbReference type="InterPro" id="IPR009057">
    <property type="entry name" value="Homeodomain-like_sf"/>
</dbReference>
<reference evidence="15 16" key="1">
    <citation type="submission" date="2018-11" db="EMBL/GenBank/DDBJ databases">
        <authorList>
            <person name="Lopez-Roques C."/>
            <person name="Donnadieu C."/>
            <person name="Bouchez O."/>
            <person name="Klopp C."/>
            <person name="Cabau C."/>
            <person name="Zahm M."/>
        </authorList>
    </citation>
    <scope>NUCLEOTIDE SEQUENCE [LARGE SCALE GENOMIC DNA]</scope>
    <source>
        <strain evidence="15">RS831</strain>
        <tissue evidence="15">Whole body</tissue>
    </source>
</reference>
<evidence type="ECO:0000313" key="15">
    <source>
        <dbReference type="EMBL" id="RVE62075.1"/>
    </source>
</evidence>
<dbReference type="OMA" id="YHESDLF"/>
<evidence type="ECO:0000256" key="10">
    <source>
        <dbReference type="PROSITE-ProRule" id="PRU00108"/>
    </source>
</evidence>
<dbReference type="EMBL" id="CM012453">
    <property type="protein sequence ID" value="RVE62075.1"/>
    <property type="molecule type" value="Genomic_DNA"/>
</dbReference>
<dbReference type="GO" id="GO:0005634">
    <property type="term" value="C:nucleus"/>
    <property type="evidence" value="ECO:0007669"/>
    <property type="project" value="UniProtKB-SubCell"/>
</dbReference>
<keyword evidence="6 10" id="KW-0238">DNA-binding</keyword>
<feature type="region of interest" description="Disordered" evidence="12">
    <location>
        <begin position="52"/>
        <end position="139"/>
    </location>
</feature>
<keyword evidence="16" id="KW-1185">Reference proteome</keyword>
<evidence type="ECO:0000256" key="11">
    <source>
        <dbReference type="RuleBase" id="RU000682"/>
    </source>
</evidence>
<name>A0A437CHE8_ORYJA</name>
<dbReference type="OrthoDB" id="6159439at2759"/>
<evidence type="ECO:0000256" key="12">
    <source>
        <dbReference type="SAM" id="MobiDB-lite"/>
    </source>
</evidence>
<reference evidence="15 16" key="2">
    <citation type="submission" date="2019-01" db="EMBL/GenBank/DDBJ databases">
        <title>A chromosome length genome reference of the Java medaka (oryzias javanicus).</title>
        <authorList>
            <person name="Herpin A."/>
            <person name="Takehana Y."/>
            <person name="Naruse K."/>
            <person name="Ansai S."/>
            <person name="Kawaguchi M."/>
        </authorList>
    </citation>
    <scope>NUCLEOTIDE SEQUENCE [LARGE SCALE GENOMIC DNA]</scope>
    <source>
        <strain evidence="15">RS831</strain>
        <tissue evidence="15">Whole body</tissue>
    </source>
</reference>